<organism evidence="7 8">
    <name type="scientific">Leucocoprinus leucothites</name>
    <dbReference type="NCBI Taxonomy" id="201217"/>
    <lineage>
        <taxon>Eukaryota</taxon>
        <taxon>Fungi</taxon>
        <taxon>Dikarya</taxon>
        <taxon>Basidiomycota</taxon>
        <taxon>Agaricomycotina</taxon>
        <taxon>Agaricomycetes</taxon>
        <taxon>Agaricomycetidae</taxon>
        <taxon>Agaricales</taxon>
        <taxon>Agaricineae</taxon>
        <taxon>Agaricaceae</taxon>
        <taxon>Leucocoprinus</taxon>
    </lineage>
</organism>
<feature type="transmembrane region" description="Helical" evidence="6">
    <location>
        <begin position="275"/>
        <end position="294"/>
    </location>
</feature>
<accession>A0A8H5LJF1</accession>
<name>A0A8H5LJF1_9AGAR</name>
<evidence type="ECO:0000256" key="2">
    <source>
        <dbReference type="ARBA" id="ARBA00022692"/>
    </source>
</evidence>
<comment type="caution">
    <text evidence="7">The sequence shown here is derived from an EMBL/GenBank/DDBJ whole genome shotgun (WGS) entry which is preliminary data.</text>
</comment>
<dbReference type="OrthoDB" id="100006at2759"/>
<evidence type="ECO:0000313" key="8">
    <source>
        <dbReference type="Proteomes" id="UP000559027"/>
    </source>
</evidence>
<feature type="transmembrane region" description="Helical" evidence="6">
    <location>
        <begin position="148"/>
        <end position="171"/>
    </location>
</feature>
<keyword evidence="8" id="KW-1185">Reference proteome</keyword>
<reference evidence="7 8" key="1">
    <citation type="journal article" date="2020" name="ISME J.">
        <title>Uncovering the hidden diversity of litter-decomposition mechanisms in mushroom-forming fungi.</title>
        <authorList>
            <person name="Floudas D."/>
            <person name="Bentzer J."/>
            <person name="Ahren D."/>
            <person name="Johansson T."/>
            <person name="Persson P."/>
            <person name="Tunlid A."/>
        </authorList>
    </citation>
    <scope>NUCLEOTIDE SEQUENCE [LARGE SCALE GENOMIC DNA]</scope>
    <source>
        <strain evidence="7 8">CBS 146.42</strain>
    </source>
</reference>
<dbReference type="EMBL" id="JAACJO010000004">
    <property type="protein sequence ID" value="KAF5359273.1"/>
    <property type="molecule type" value="Genomic_DNA"/>
</dbReference>
<dbReference type="Proteomes" id="UP000559027">
    <property type="component" value="Unassembled WGS sequence"/>
</dbReference>
<dbReference type="GO" id="GO:0007189">
    <property type="term" value="P:adenylate cyclase-activating G protein-coupled receptor signaling pathway"/>
    <property type="evidence" value="ECO:0007669"/>
    <property type="project" value="TreeGrafter"/>
</dbReference>
<dbReference type="Gene3D" id="1.20.1070.10">
    <property type="entry name" value="Rhodopsin 7-helix transmembrane proteins"/>
    <property type="match status" value="1"/>
</dbReference>
<protein>
    <recommendedName>
        <fullName evidence="9">Glucose receptor Git3 N-terminal domain-containing protein</fullName>
    </recommendedName>
</protein>
<evidence type="ECO:0000256" key="3">
    <source>
        <dbReference type="ARBA" id="ARBA00022989"/>
    </source>
</evidence>
<keyword evidence="4 6" id="KW-0472">Membrane</keyword>
<comment type="subcellular location">
    <subcellularLocation>
        <location evidence="1">Membrane</location>
        <topology evidence="1">Multi-pass membrane protein</topology>
    </subcellularLocation>
</comment>
<proteinExistence type="predicted"/>
<evidence type="ECO:0000256" key="5">
    <source>
        <dbReference type="SAM" id="MobiDB-lite"/>
    </source>
</evidence>
<evidence type="ECO:0000313" key="7">
    <source>
        <dbReference type="EMBL" id="KAF5359273.1"/>
    </source>
</evidence>
<evidence type="ECO:0000256" key="6">
    <source>
        <dbReference type="SAM" id="Phobius"/>
    </source>
</evidence>
<feature type="transmembrane region" description="Helical" evidence="6">
    <location>
        <begin position="122"/>
        <end position="141"/>
    </location>
</feature>
<dbReference type="GO" id="GO:0005886">
    <property type="term" value="C:plasma membrane"/>
    <property type="evidence" value="ECO:0007669"/>
    <property type="project" value="TreeGrafter"/>
</dbReference>
<keyword evidence="3 6" id="KW-1133">Transmembrane helix</keyword>
<evidence type="ECO:0000256" key="1">
    <source>
        <dbReference type="ARBA" id="ARBA00004141"/>
    </source>
</evidence>
<dbReference type="GO" id="GO:0004930">
    <property type="term" value="F:G protein-coupled receptor activity"/>
    <property type="evidence" value="ECO:0007669"/>
    <property type="project" value="TreeGrafter"/>
</dbReference>
<feature type="transmembrane region" description="Helical" evidence="6">
    <location>
        <begin position="306"/>
        <end position="328"/>
    </location>
</feature>
<feature type="transmembrane region" description="Helical" evidence="6">
    <location>
        <begin position="203"/>
        <end position="229"/>
    </location>
</feature>
<gene>
    <name evidence="7" type="ORF">D9756_003073</name>
</gene>
<dbReference type="PANTHER" id="PTHR23112">
    <property type="entry name" value="G PROTEIN-COUPLED RECEPTOR 157-RELATED"/>
    <property type="match status" value="1"/>
</dbReference>
<feature type="region of interest" description="Disordered" evidence="5">
    <location>
        <begin position="245"/>
        <end position="264"/>
    </location>
</feature>
<keyword evidence="2 6" id="KW-0812">Transmembrane</keyword>
<evidence type="ECO:0000256" key="4">
    <source>
        <dbReference type="ARBA" id="ARBA00023136"/>
    </source>
</evidence>
<feature type="compositionally biased region" description="Polar residues" evidence="5">
    <location>
        <begin position="421"/>
        <end position="436"/>
    </location>
</feature>
<evidence type="ECO:0008006" key="9">
    <source>
        <dbReference type="Google" id="ProtNLM"/>
    </source>
</evidence>
<feature type="region of interest" description="Disordered" evidence="5">
    <location>
        <begin position="421"/>
        <end position="446"/>
    </location>
</feature>
<sequence length="446" mass="48089">MSNLSPSSSSSENAFGFGTRLGIFLSFEAALLSAVSASVVLCYTGHKLIMKLRARQAIKKLHSGIVLPPIDATDSLGFVGLMFAELIQALGGLLNMRWVVDGFITEGSLCEAQGHLKQIGDVGVALFSLFIAFDTFFMLVFSWRASRAVSLGGLIGICLFIVLVVAIGSGINHGKSPAYIGNTGYWCWISATYTPYRIALEYLWMWTAALLMLILYGIIALVMHGSLVAEGRRLRFRSANSEKPREVGYDVDESRSHSQDSEDERENKEIANMMLFYPAIYIACVLPVSIVRWIDFTNSSSSPTTISPGGIIFASIVFQLSGLFNVLLFKFTRPALVSGQNFDSGVVVGAESELHSESPGHGHDHEKLHHDRGQAVVRKRTGLGVLPEDVEASGAVMAEGETPAARYARTATTITVTPSVNASAGTRPMTQESALSGRSGGVLPDI</sequence>
<dbReference type="PANTHER" id="PTHR23112:SF37">
    <property type="entry name" value="G PROTEIN-COUPLED RECEPTOR GPR1"/>
    <property type="match status" value="1"/>
</dbReference>
<dbReference type="SUPFAM" id="SSF81321">
    <property type="entry name" value="Family A G protein-coupled receptor-like"/>
    <property type="match status" value="1"/>
</dbReference>
<feature type="transmembrane region" description="Helical" evidence="6">
    <location>
        <begin position="20"/>
        <end position="44"/>
    </location>
</feature>
<dbReference type="AlphaFoldDB" id="A0A8H5LJF1"/>